<evidence type="ECO:0008006" key="4">
    <source>
        <dbReference type="Google" id="ProtNLM"/>
    </source>
</evidence>
<feature type="chain" id="PRO_5012074683" description="Lipocalin-like domain-containing protein" evidence="1">
    <location>
        <begin position="22"/>
        <end position="169"/>
    </location>
</feature>
<protein>
    <recommendedName>
        <fullName evidence="4">Lipocalin-like domain-containing protein</fullName>
    </recommendedName>
</protein>
<comment type="caution">
    <text evidence="2">The sequence shown here is derived from an EMBL/GenBank/DDBJ whole genome shotgun (WGS) entry which is preliminary data.</text>
</comment>
<evidence type="ECO:0000313" key="3">
    <source>
        <dbReference type="Proteomes" id="UP000189800"/>
    </source>
</evidence>
<sequence length="169" mass="19041">MQKLPLFSLLLGLAVTTGTSANTTEQQLIGKWSCSYIAKTELTYGTGSDTLTFSPDGTGYGISNYFEWFNGVALEWFEFKYHFKWMVAGDKLHYTQVISDGLEESKAEMIGETVPNDELANDIMQSMMAEPTTIKFHNADVFETIVEDPELIFKDLCVRYYEPAEGETP</sequence>
<dbReference type="STRING" id="470453.B0680_04085"/>
<proteinExistence type="predicted"/>
<dbReference type="EMBL" id="MUYU01000009">
    <property type="protein sequence ID" value="OOS24616.1"/>
    <property type="molecule type" value="Genomic_DNA"/>
</dbReference>
<dbReference type="RefSeq" id="WP_078253782.1">
    <property type="nucleotide sequence ID" value="NZ_MUYU01000009.1"/>
</dbReference>
<feature type="signal peptide" evidence="1">
    <location>
        <begin position="1"/>
        <end position="21"/>
    </location>
</feature>
<organism evidence="2 3">
    <name type="scientific">Moraxella pluranimalium</name>
    <dbReference type="NCBI Taxonomy" id="470453"/>
    <lineage>
        <taxon>Bacteria</taxon>
        <taxon>Pseudomonadati</taxon>
        <taxon>Pseudomonadota</taxon>
        <taxon>Gammaproteobacteria</taxon>
        <taxon>Moraxellales</taxon>
        <taxon>Moraxellaceae</taxon>
        <taxon>Moraxella</taxon>
    </lineage>
</organism>
<keyword evidence="3" id="KW-1185">Reference proteome</keyword>
<gene>
    <name evidence="2" type="ORF">B0680_04085</name>
</gene>
<name>A0A1T0CQJ9_9GAMM</name>
<reference evidence="2 3" key="1">
    <citation type="submission" date="2017-02" db="EMBL/GenBank/DDBJ databases">
        <title>Draft genome sequence of Moraxella pluranimalium CCUG 54913T type strain.</title>
        <authorList>
            <person name="Salva-Serra F."/>
            <person name="Engstrom-Jakobsson H."/>
            <person name="Thorell K."/>
            <person name="Jaen-Luchoro D."/>
            <person name="Gonzales-Siles L."/>
            <person name="Karlsson R."/>
            <person name="Yazdan S."/>
            <person name="Boulund F."/>
            <person name="Johnning A."/>
            <person name="Engstrand L."/>
            <person name="Kristiansson E."/>
            <person name="Moore E."/>
        </authorList>
    </citation>
    <scope>NUCLEOTIDE SEQUENCE [LARGE SCALE GENOMIC DNA]</scope>
    <source>
        <strain evidence="2 3">CCUG 54913</strain>
    </source>
</reference>
<accession>A0A1T0CQJ9</accession>
<keyword evidence="1" id="KW-0732">Signal</keyword>
<evidence type="ECO:0000313" key="2">
    <source>
        <dbReference type="EMBL" id="OOS24616.1"/>
    </source>
</evidence>
<evidence type="ECO:0000256" key="1">
    <source>
        <dbReference type="SAM" id="SignalP"/>
    </source>
</evidence>
<dbReference type="Proteomes" id="UP000189800">
    <property type="component" value="Unassembled WGS sequence"/>
</dbReference>
<dbReference type="AlphaFoldDB" id="A0A1T0CQJ9"/>